<dbReference type="InterPro" id="IPR042081">
    <property type="entry name" value="RNA_2'-PTrans_C"/>
</dbReference>
<dbReference type="GO" id="GO:0006388">
    <property type="term" value="P:tRNA splicing, via endonucleolytic cleavage and ligation"/>
    <property type="evidence" value="ECO:0007669"/>
    <property type="project" value="UniProtKB-UniRule"/>
</dbReference>
<dbReference type="Gene3D" id="3.20.170.30">
    <property type="match status" value="1"/>
</dbReference>
<dbReference type="SUPFAM" id="SSF56399">
    <property type="entry name" value="ADP-ribosylation"/>
    <property type="match status" value="1"/>
</dbReference>
<sequence length="186" mass="21252">MTSQNQLKHISKFLSLVLRHKPETIGLTLDPHGWANIDELIHKASTSNEIENIDRDLIQEVVDTNDKKRFIMSEDGQHIRANQGHSIRVDLQLQPSVPPEFLYHGTATRFLDSIIEQGLKPQQRQHVHLSTDKETAVTVGQRYGKPVILEIKAQLMHEQGFEFNVSENGVWLTSYVPSKFINYTSS</sequence>
<dbReference type="Pfam" id="PF01885">
    <property type="entry name" value="PTS_2-RNA"/>
    <property type="match status" value="1"/>
</dbReference>
<evidence type="ECO:0000256" key="3">
    <source>
        <dbReference type="ARBA" id="ARBA00023027"/>
    </source>
</evidence>
<dbReference type="NCBIfam" id="NF002014">
    <property type="entry name" value="PRK00819.1-4"/>
    <property type="match status" value="1"/>
</dbReference>
<dbReference type="RefSeq" id="WP_088134980.1">
    <property type="nucleotide sequence ID" value="NZ_CP018836.1"/>
</dbReference>
<dbReference type="OrthoDB" id="4537997at2"/>
<evidence type="ECO:0000256" key="5">
    <source>
        <dbReference type="HAMAP-Rule" id="MF_00299"/>
    </source>
</evidence>
<evidence type="ECO:0000256" key="4">
    <source>
        <dbReference type="ARBA" id="ARBA00025212"/>
    </source>
</evidence>
<organism evidence="6 7">
    <name type="scientific">Vibrio gazogenes</name>
    <dbReference type="NCBI Taxonomy" id="687"/>
    <lineage>
        <taxon>Bacteria</taxon>
        <taxon>Pseudomonadati</taxon>
        <taxon>Pseudomonadota</taxon>
        <taxon>Gammaproteobacteria</taxon>
        <taxon>Vibrionales</taxon>
        <taxon>Vibrionaceae</taxon>
        <taxon>Vibrio</taxon>
    </lineage>
</organism>
<dbReference type="KEGG" id="vga:BSQ33_19380"/>
<dbReference type="GO" id="GO:0003950">
    <property type="term" value="F:NAD+ poly-ADP-ribosyltransferase activity"/>
    <property type="evidence" value="ECO:0007669"/>
    <property type="project" value="InterPro"/>
</dbReference>
<comment type="function">
    <text evidence="4 5">Removes the 2'-phosphate from RNA via an intermediate in which the phosphate is ADP-ribosylated by NAD followed by a presumed transesterification to release the RNA and generate ADP-ribose 1''-2''-cyclic phosphate (APPR&gt;P). May function as an ADP-ribosylase.</text>
</comment>
<protein>
    <recommendedName>
        <fullName evidence="5">Probable RNA 2'-phosphotransferase</fullName>
        <ecNumber evidence="5">2.7.1.-</ecNumber>
    </recommendedName>
</protein>
<reference evidence="6 7" key="1">
    <citation type="submission" date="2016-12" db="EMBL/GenBank/DDBJ databases">
        <authorList>
            <person name="Song W.-J."/>
            <person name="Kurnit D.M."/>
        </authorList>
    </citation>
    <scope>NUCLEOTIDE SEQUENCE [LARGE SCALE GENOMIC DNA]</scope>
    <source>
        <strain evidence="6 7">ATCC 43942</strain>
    </source>
</reference>
<evidence type="ECO:0000256" key="2">
    <source>
        <dbReference type="ARBA" id="ARBA00022679"/>
    </source>
</evidence>
<dbReference type="HAMAP" id="MF_00299">
    <property type="entry name" value="KptA"/>
    <property type="match status" value="1"/>
</dbReference>
<dbReference type="InterPro" id="IPR042080">
    <property type="entry name" value="RNA_2'-PTrans_N"/>
</dbReference>
<dbReference type="InterPro" id="IPR002745">
    <property type="entry name" value="Ptrans_KptA/Tpt1"/>
</dbReference>
<evidence type="ECO:0000313" key="6">
    <source>
        <dbReference type="EMBL" id="ASA57882.1"/>
    </source>
</evidence>
<dbReference type="Proteomes" id="UP000196708">
    <property type="component" value="Chromosome 2"/>
</dbReference>
<comment type="similarity">
    <text evidence="1 5">Belongs to the KptA/TPT1 family.</text>
</comment>
<dbReference type="PANTHER" id="PTHR12684:SF2">
    <property type="entry name" value="TRNA 2'-PHOSPHOTRANSFERASE 1"/>
    <property type="match status" value="1"/>
</dbReference>
<proteinExistence type="inferred from homology"/>
<dbReference type="AlphaFoldDB" id="A0A1Z2SL17"/>
<evidence type="ECO:0000256" key="1">
    <source>
        <dbReference type="ARBA" id="ARBA00009836"/>
    </source>
</evidence>
<accession>A0A1Z2SL17</accession>
<dbReference type="GO" id="GO:0000215">
    <property type="term" value="F:tRNA 2'-phosphotransferase activity"/>
    <property type="evidence" value="ECO:0007669"/>
    <property type="project" value="TreeGrafter"/>
</dbReference>
<keyword evidence="3 5" id="KW-0520">NAD</keyword>
<evidence type="ECO:0000313" key="7">
    <source>
        <dbReference type="Proteomes" id="UP000196708"/>
    </source>
</evidence>
<name>A0A1Z2SL17_VIBGA</name>
<gene>
    <name evidence="5" type="primary">kptA</name>
    <name evidence="6" type="ORF">BSQ33_19380</name>
</gene>
<dbReference type="EMBL" id="CP018836">
    <property type="protein sequence ID" value="ASA57882.1"/>
    <property type="molecule type" value="Genomic_DNA"/>
</dbReference>
<dbReference type="PANTHER" id="PTHR12684">
    <property type="entry name" value="PUTATIVE PHOSPHOTRANSFERASE"/>
    <property type="match status" value="1"/>
</dbReference>
<keyword evidence="2 5" id="KW-0808">Transferase</keyword>
<dbReference type="InterPro" id="IPR022928">
    <property type="entry name" value="RNA_2'-PTrans_KptA"/>
</dbReference>
<dbReference type="EC" id="2.7.1.-" evidence="5"/>
<dbReference type="Gene3D" id="1.10.10.970">
    <property type="entry name" value="RNA 2'-phosphotransferase, Tpt1/KptA family, N-terminal domain"/>
    <property type="match status" value="1"/>
</dbReference>